<feature type="chain" id="PRO_5041730348" description="F-box domain-containing protein" evidence="6">
    <location>
        <begin position="26"/>
        <end position="1351"/>
    </location>
</feature>
<dbReference type="InterPro" id="IPR001810">
    <property type="entry name" value="F-box_dom"/>
</dbReference>
<dbReference type="SUPFAM" id="SSF81383">
    <property type="entry name" value="F-box domain"/>
    <property type="match status" value="1"/>
</dbReference>
<reference evidence="8" key="1">
    <citation type="submission" date="2022-12" db="EMBL/GenBank/DDBJ databases">
        <title>Draft genome assemblies for two species of Escallonia (Escalloniales).</title>
        <authorList>
            <person name="Chanderbali A."/>
            <person name="Dervinis C."/>
            <person name="Anghel I."/>
            <person name="Soltis D."/>
            <person name="Soltis P."/>
            <person name="Zapata F."/>
        </authorList>
    </citation>
    <scope>NUCLEOTIDE SEQUENCE</scope>
    <source>
        <strain evidence="8">UCBG64.0493</strain>
        <tissue evidence="8">Leaf</tissue>
    </source>
</reference>
<evidence type="ECO:0000256" key="6">
    <source>
        <dbReference type="SAM" id="SignalP"/>
    </source>
</evidence>
<feature type="domain" description="F-box" evidence="7">
    <location>
        <begin position="455"/>
        <end position="502"/>
    </location>
</feature>
<evidence type="ECO:0000313" key="8">
    <source>
        <dbReference type="EMBL" id="KAK3040372.1"/>
    </source>
</evidence>
<dbReference type="SUPFAM" id="SSF50615">
    <property type="entry name" value="N-terminal domain of alpha and beta subunits of F1 ATP synthase"/>
    <property type="match status" value="1"/>
</dbReference>
<dbReference type="SUPFAM" id="SSF50965">
    <property type="entry name" value="Galactose oxidase, central domain"/>
    <property type="match status" value="1"/>
</dbReference>
<dbReference type="InterPro" id="IPR007321">
    <property type="entry name" value="Transposase_28"/>
</dbReference>
<dbReference type="Pfam" id="PF02874">
    <property type="entry name" value="ATP-synt_ab_N"/>
    <property type="match status" value="1"/>
</dbReference>
<comment type="caution">
    <text evidence="8">The sequence shown here is derived from an EMBL/GenBank/DDBJ whole genome shotgun (WGS) entry which is preliminary data.</text>
</comment>
<dbReference type="GO" id="GO:0005524">
    <property type="term" value="F:ATP binding"/>
    <property type="evidence" value="ECO:0007669"/>
    <property type="project" value="UniProtKB-KW"/>
</dbReference>
<dbReference type="InterPro" id="IPR013187">
    <property type="entry name" value="F-box-assoc_dom_typ3"/>
</dbReference>
<keyword evidence="9" id="KW-1185">Reference proteome</keyword>
<feature type="region of interest" description="Disordered" evidence="5">
    <location>
        <begin position="1113"/>
        <end position="1134"/>
    </location>
</feature>
<dbReference type="Gene3D" id="2.40.30.20">
    <property type="match status" value="1"/>
</dbReference>
<keyword evidence="6" id="KW-0732">Signal</keyword>
<sequence length="1351" mass="151862">MFVNDLFFCCVFVFILIYHLPETYTSAGLSVTPGKDPRPALLTNPPLLRAVFALEPDPNPAGCRLLVWFGGVFYSLRNGVSMKLRELLGFRFGKEKRCCCCLKMLIRFGFRVLGGGKEDGVEEIRRGRGVKETGFGFQEKRSEWLMRLHYWEMSVRMGCGSEKIPKPISPQEIVSEIHSYKRASKFVHFAAREGDENPVVDEAEREMPQRGKWTKKWHIGLVPFPLVPDLLRHRLSQLLCDTRRMNDHFFDLLSSGSPIEARAREVKIVITGTVLQVGDGVAHIHGLDEAMVGGLVEVAEGTICIALNLESNNVDYKRISGWALKSAVIRLKMTPISEHIEAPDPLGPLQYSSGVSDIAATVLYVNGNCVYGDLINGYYVLLQGRLPRFNLNCNTGLVAIDLDGTISTGWNNLIAHIHVMTSHETPVVGGSHMSMNCNLNDCSTRKKSKRTRKTKAGLPILPEEVIFNILLWLPAEVIYDVMRCVCHEWYNIIRDSNFINAHLLRSTSGLLIHNCRSPELAHFVEIKDSDVTVTEERYPLRIALCATCNGLVLYLDHLTGTRLYVANFVTKQQMLLPMVTHCDALFCSLAYSASTREYKVVHNYTDINGNFCFEILTVGVDKAWRPVRTEHLCCANLRTLCSISVCIGKFMYWAGGSSPCILSLDVETEMISLLPIPKGCNVRKNLIAMGNFLCMTTVLSELSWDIWLLIDVKTGEWTKLHTIDLEDHRYMCERMLDPDKLPPYPVASLNNGELLIFHGDSPSKTCISLNVKTGEIRRLLSCHPYASTSFPRRDALGEIKDEAEEKFDEDTWFSADEKRNKMTKESIVELLEEIHLPPSFSTRVPALQEPANYGTDLETSVYEGQIRSGYRVPMHPFAVAFFNHYKMAPGQLLPNGWRKLVGLIYLVQTSGYPVTVHDLMRLYLEVCFIKNVANNVGWYYIHNRIRIIKGGPKSNKGWHSRYFFIQRTSGKWEFPRKWNGYCKDYEKKGSLAPNATTKKLIGHIKRRDVLNIDEPLSDQEMRHAGLIHPAPALPVPPTPVVESQIVLGPKTQGMAIGTSLSRTPSLGRVYNHAYIFVAVIIVNMLSDLVLFSEMASKGEGAKSDFLGLLQKASKGKRKEGTGEGSSPLLKRARAPTPPVAPLVVEDISIDKDPIFRPRWTIKRGDLGMPSSHVSAQHLAHGVLPGDKLILENQLYEAFAMAHVQAAYNAYCYSSQMQDRFTMAMDVARNAETEKRAAEGKANKLDKEVKGLKTEYADSLTKLGAWKKDRTEDGLSIFQEGFQKAKELTSAKYPSLFLDDVVVPSFESPSGETAHLPKMEMLFLLGRKVFDLGMLPHLRNIYMYSPIFVTAT</sequence>
<proteinExistence type="inferred from homology"/>
<comment type="similarity">
    <text evidence="1">Belongs to the ATPase alpha/beta chains family.</text>
</comment>
<evidence type="ECO:0000256" key="1">
    <source>
        <dbReference type="ARBA" id="ARBA00008936"/>
    </source>
</evidence>
<evidence type="ECO:0000313" key="9">
    <source>
        <dbReference type="Proteomes" id="UP001188597"/>
    </source>
</evidence>
<keyword evidence="2" id="KW-0813">Transport</keyword>
<dbReference type="GO" id="GO:0046034">
    <property type="term" value="P:ATP metabolic process"/>
    <property type="evidence" value="ECO:0007669"/>
    <property type="project" value="InterPro"/>
</dbReference>
<accession>A0AA88X5W0</accession>
<dbReference type="Pfam" id="PF00646">
    <property type="entry name" value="F-box"/>
    <property type="match status" value="1"/>
</dbReference>
<organism evidence="8 9">
    <name type="scientific">Escallonia herrerae</name>
    <dbReference type="NCBI Taxonomy" id="1293975"/>
    <lineage>
        <taxon>Eukaryota</taxon>
        <taxon>Viridiplantae</taxon>
        <taxon>Streptophyta</taxon>
        <taxon>Embryophyta</taxon>
        <taxon>Tracheophyta</taxon>
        <taxon>Spermatophyta</taxon>
        <taxon>Magnoliopsida</taxon>
        <taxon>eudicotyledons</taxon>
        <taxon>Gunneridae</taxon>
        <taxon>Pentapetalae</taxon>
        <taxon>asterids</taxon>
        <taxon>campanulids</taxon>
        <taxon>Escalloniales</taxon>
        <taxon>Escalloniaceae</taxon>
        <taxon>Escallonia</taxon>
    </lineage>
</organism>
<dbReference type="PROSITE" id="PS50181">
    <property type="entry name" value="FBOX"/>
    <property type="match status" value="1"/>
</dbReference>
<keyword evidence="4" id="KW-0175">Coiled coil</keyword>
<dbReference type="InterPro" id="IPR017451">
    <property type="entry name" value="F-box-assoc_interact_dom"/>
</dbReference>
<dbReference type="SMART" id="SM00256">
    <property type="entry name" value="FBOX"/>
    <property type="match status" value="1"/>
</dbReference>
<feature type="coiled-coil region" evidence="4">
    <location>
        <begin position="1227"/>
        <end position="1254"/>
    </location>
</feature>
<evidence type="ECO:0000259" key="7">
    <source>
        <dbReference type="PROSITE" id="PS50181"/>
    </source>
</evidence>
<keyword evidence="3" id="KW-0375">Hydrogen ion transport</keyword>
<dbReference type="NCBIfam" id="TIGR01640">
    <property type="entry name" value="F_box_assoc_1"/>
    <property type="match status" value="1"/>
</dbReference>
<gene>
    <name evidence="8" type="ORF">RJ639_026777</name>
</gene>
<dbReference type="InterPro" id="IPR011043">
    <property type="entry name" value="Gal_Oxase/kelch_b-propeller"/>
</dbReference>
<dbReference type="Proteomes" id="UP001188597">
    <property type="component" value="Unassembled WGS sequence"/>
</dbReference>
<dbReference type="PANTHER" id="PTHR31672:SF11">
    <property type="entry name" value="F-BOX PROTEIN CPR1-LIKE ISOFORM X2"/>
    <property type="match status" value="1"/>
</dbReference>
<dbReference type="InterPro" id="IPR036121">
    <property type="entry name" value="ATPase_F1/V1/A1_a/bsu_N_sf"/>
</dbReference>
<dbReference type="PANTHER" id="PTHR31672">
    <property type="entry name" value="BNACNNG10540D PROTEIN"/>
    <property type="match status" value="1"/>
</dbReference>
<dbReference type="InterPro" id="IPR050796">
    <property type="entry name" value="SCF_F-box_component"/>
</dbReference>
<protein>
    <recommendedName>
        <fullName evidence="7">F-box domain-containing protein</fullName>
    </recommendedName>
</protein>
<evidence type="ECO:0000256" key="3">
    <source>
        <dbReference type="ARBA" id="ARBA00022781"/>
    </source>
</evidence>
<dbReference type="InterPro" id="IPR023366">
    <property type="entry name" value="ATP_synth_asu-like_sf"/>
</dbReference>
<keyword evidence="3" id="KW-0406">Ion transport</keyword>
<dbReference type="InterPro" id="IPR036047">
    <property type="entry name" value="F-box-like_dom_sf"/>
</dbReference>
<evidence type="ECO:0000256" key="5">
    <source>
        <dbReference type="SAM" id="MobiDB-lite"/>
    </source>
</evidence>
<dbReference type="Gene3D" id="1.20.1280.50">
    <property type="match status" value="1"/>
</dbReference>
<dbReference type="GO" id="GO:1902600">
    <property type="term" value="P:proton transmembrane transport"/>
    <property type="evidence" value="ECO:0007669"/>
    <property type="project" value="UniProtKB-KW"/>
</dbReference>
<dbReference type="Pfam" id="PF04195">
    <property type="entry name" value="Transposase_28"/>
    <property type="match status" value="1"/>
</dbReference>
<evidence type="ECO:0000256" key="4">
    <source>
        <dbReference type="SAM" id="Coils"/>
    </source>
</evidence>
<feature type="signal peptide" evidence="6">
    <location>
        <begin position="1"/>
        <end position="25"/>
    </location>
</feature>
<name>A0AA88X5W0_9ASTE</name>
<dbReference type="Pfam" id="PF08268">
    <property type="entry name" value="FBA_3"/>
    <property type="match status" value="1"/>
</dbReference>
<dbReference type="InterPro" id="IPR004100">
    <property type="entry name" value="ATPase_F1/V1/A1_a/bsu_N"/>
</dbReference>
<dbReference type="EMBL" id="JAVXUP010000055">
    <property type="protein sequence ID" value="KAK3040372.1"/>
    <property type="molecule type" value="Genomic_DNA"/>
</dbReference>
<evidence type="ECO:0000256" key="2">
    <source>
        <dbReference type="ARBA" id="ARBA00022448"/>
    </source>
</evidence>